<dbReference type="InterPro" id="IPR024169">
    <property type="entry name" value="SP_NH2Trfase/AEP_transaminase"/>
</dbReference>
<dbReference type="PIRSF" id="PIRSF000524">
    <property type="entry name" value="SPT"/>
    <property type="match status" value="1"/>
</dbReference>
<dbReference type="PROSITE" id="PS00595">
    <property type="entry name" value="AA_TRANSFER_CLASS_5"/>
    <property type="match status" value="1"/>
</dbReference>
<dbReference type="Pfam" id="PF00266">
    <property type="entry name" value="Aminotran_5"/>
    <property type="match status" value="1"/>
</dbReference>
<dbReference type="RefSeq" id="WP_121978942.1">
    <property type="nucleotide sequence ID" value="NZ_JBHTLH010000014.1"/>
</dbReference>
<dbReference type="Gene3D" id="3.90.1150.10">
    <property type="entry name" value="Aspartate Aminotransferase, domain 1"/>
    <property type="match status" value="1"/>
</dbReference>
<dbReference type="Gene3D" id="3.40.640.10">
    <property type="entry name" value="Type I PLP-dependent aspartate aminotransferase-like (Major domain)"/>
    <property type="match status" value="1"/>
</dbReference>
<evidence type="ECO:0000256" key="5">
    <source>
        <dbReference type="RuleBase" id="RU004504"/>
    </source>
</evidence>
<comment type="similarity">
    <text evidence="2 4">Belongs to the class-V pyridoxal-phosphate-dependent aminotransferase family.</text>
</comment>
<keyword evidence="8" id="KW-1185">Reference proteome</keyword>
<keyword evidence="7" id="KW-0808">Transferase</keyword>
<evidence type="ECO:0000256" key="4">
    <source>
        <dbReference type="RuleBase" id="RU004075"/>
    </source>
</evidence>
<dbReference type="EMBL" id="JBHTLH010000014">
    <property type="protein sequence ID" value="MFD1124702.1"/>
    <property type="molecule type" value="Genomic_DNA"/>
</dbReference>
<evidence type="ECO:0000256" key="1">
    <source>
        <dbReference type="ARBA" id="ARBA00001933"/>
    </source>
</evidence>
<evidence type="ECO:0000313" key="7">
    <source>
        <dbReference type="EMBL" id="MFD1124702.1"/>
    </source>
</evidence>
<dbReference type="PANTHER" id="PTHR21152:SF40">
    <property type="entry name" value="ALANINE--GLYOXYLATE AMINOTRANSFERASE"/>
    <property type="match status" value="1"/>
</dbReference>
<evidence type="ECO:0000313" key="8">
    <source>
        <dbReference type="Proteomes" id="UP001597156"/>
    </source>
</evidence>
<sequence length="415" mass="45590">MSELKINHRLIMTPGPTMVDPRVSQAMSNQILGQFDPDFTQIMNDNMAMIRKSFHTKNQWAFPIDGTSRAGNEAIIGSIVKPGDSVLVPVFGRFGDLFVELAQRAGGRVTTMTADWGTVFDQDQIISEIKRLKPKVVAIVHGETSTGRLQPIDRLGKAIHEYGGFLVVDAVASYMGTPVEVDRWELDAVVGGAQKCLSIPSGITPITFNDRFAAEINQRKRVEQGVRTALDQSGSQFITSNYLDLTQLQDYWSPRRLNHHTEATVADYGLHEGLRLALHEGLPARFNRHLRVHQALNAGLTAMGLTIYHQGDHEMPMVTCVQIPDKLDGDAFRQSLLEQFGVEISSSFGSLQGKIWRIGTMGYSAQKGFILTFIALFGAALLQAGISVDLKAGLDATQAVFERPNAPVDSLVSTL</sequence>
<dbReference type="InterPro" id="IPR015422">
    <property type="entry name" value="PyrdxlP-dep_Trfase_small"/>
</dbReference>
<dbReference type="InterPro" id="IPR015421">
    <property type="entry name" value="PyrdxlP-dep_Trfase_major"/>
</dbReference>
<reference evidence="8" key="1">
    <citation type="journal article" date="2019" name="Int. J. Syst. Evol. Microbiol.">
        <title>The Global Catalogue of Microorganisms (GCM) 10K type strain sequencing project: providing services to taxonomists for standard genome sequencing and annotation.</title>
        <authorList>
            <consortium name="The Broad Institute Genomics Platform"/>
            <consortium name="The Broad Institute Genome Sequencing Center for Infectious Disease"/>
            <person name="Wu L."/>
            <person name="Ma J."/>
        </authorList>
    </citation>
    <scope>NUCLEOTIDE SEQUENCE [LARGE SCALE GENOMIC DNA]</scope>
    <source>
        <strain evidence="8">CCUG 71848</strain>
    </source>
</reference>
<evidence type="ECO:0000256" key="2">
    <source>
        <dbReference type="ARBA" id="ARBA00009236"/>
    </source>
</evidence>
<keyword evidence="7" id="KW-0032">Aminotransferase</keyword>
<dbReference type="GO" id="GO:0008483">
    <property type="term" value="F:transaminase activity"/>
    <property type="evidence" value="ECO:0007669"/>
    <property type="project" value="UniProtKB-KW"/>
</dbReference>
<gene>
    <name evidence="7" type="ORF">ACFQ22_04900</name>
</gene>
<dbReference type="Proteomes" id="UP001597156">
    <property type="component" value="Unassembled WGS sequence"/>
</dbReference>
<evidence type="ECO:0000259" key="6">
    <source>
        <dbReference type="Pfam" id="PF00266"/>
    </source>
</evidence>
<organism evidence="7 8">
    <name type="scientific">Lentilactobacillus raoultii</name>
    <dbReference type="NCBI Taxonomy" id="1987503"/>
    <lineage>
        <taxon>Bacteria</taxon>
        <taxon>Bacillati</taxon>
        <taxon>Bacillota</taxon>
        <taxon>Bacilli</taxon>
        <taxon>Lactobacillales</taxon>
        <taxon>Lactobacillaceae</taxon>
        <taxon>Lentilactobacillus</taxon>
    </lineage>
</organism>
<proteinExistence type="inferred from homology"/>
<keyword evidence="3" id="KW-0663">Pyridoxal phosphate</keyword>
<comment type="caution">
    <text evidence="7">The sequence shown here is derived from an EMBL/GenBank/DDBJ whole genome shotgun (WGS) entry which is preliminary data.</text>
</comment>
<feature type="domain" description="Aminotransferase class V" evidence="6">
    <location>
        <begin position="32"/>
        <end position="349"/>
    </location>
</feature>
<evidence type="ECO:0000256" key="3">
    <source>
        <dbReference type="ARBA" id="ARBA00022898"/>
    </source>
</evidence>
<dbReference type="InterPro" id="IPR020578">
    <property type="entry name" value="Aminotrans_V_PyrdxlP_BS"/>
</dbReference>
<name>A0ABW3PGA5_9LACO</name>
<dbReference type="InterPro" id="IPR000192">
    <property type="entry name" value="Aminotrans_V_dom"/>
</dbReference>
<dbReference type="PANTHER" id="PTHR21152">
    <property type="entry name" value="AMINOTRANSFERASE CLASS V"/>
    <property type="match status" value="1"/>
</dbReference>
<accession>A0ABW3PGA5</accession>
<comment type="cofactor">
    <cofactor evidence="1 5">
        <name>pyridoxal 5'-phosphate</name>
        <dbReference type="ChEBI" id="CHEBI:597326"/>
    </cofactor>
</comment>
<dbReference type="SUPFAM" id="SSF53383">
    <property type="entry name" value="PLP-dependent transferases"/>
    <property type="match status" value="1"/>
</dbReference>
<dbReference type="InterPro" id="IPR015424">
    <property type="entry name" value="PyrdxlP-dep_Trfase"/>
</dbReference>
<protein>
    <submittedName>
        <fullName evidence="7">Pyridoxal-phosphate-dependent aminotransferase family protein</fullName>
    </submittedName>
</protein>